<dbReference type="PANTHER" id="PTHR43767:SF7">
    <property type="entry name" value="MEDIUM_LONG-CHAIN-FATTY-ACID--COA LIGASE FADD8"/>
    <property type="match status" value="1"/>
</dbReference>
<feature type="domain" description="AMP-binding enzyme C-terminal" evidence="4">
    <location>
        <begin position="425"/>
        <end position="500"/>
    </location>
</feature>
<organism evidence="5 6">
    <name type="scientific">Pseudonocardia broussonetiae</name>
    <dbReference type="NCBI Taxonomy" id="2736640"/>
    <lineage>
        <taxon>Bacteria</taxon>
        <taxon>Bacillati</taxon>
        <taxon>Actinomycetota</taxon>
        <taxon>Actinomycetes</taxon>
        <taxon>Pseudonocardiales</taxon>
        <taxon>Pseudonocardiaceae</taxon>
        <taxon>Pseudonocardia</taxon>
    </lineage>
</organism>
<comment type="similarity">
    <text evidence="1">Belongs to the ATP-dependent AMP-binding enzyme family.</text>
</comment>
<dbReference type="SUPFAM" id="SSF56801">
    <property type="entry name" value="Acetyl-CoA synthetase-like"/>
    <property type="match status" value="1"/>
</dbReference>
<dbReference type="KEGG" id="pbro:HOP40_02060"/>
<dbReference type="PANTHER" id="PTHR43767">
    <property type="entry name" value="LONG-CHAIN-FATTY-ACID--COA LIGASE"/>
    <property type="match status" value="1"/>
</dbReference>
<dbReference type="InterPro" id="IPR050237">
    <property type="entry name" value="ATP-dep_AMP-bd_enzyme"/>
</dbReference>
<dbReference type="EMBL" id="CP053564">
    <property type="protein sequence ID" value="QJY44771.1"/>
    <property type="molecule type" value="Genomic_DNA"/>
</dbReference>
<keyword evidence="2" id="KW-0436">Ligase</keyword>
<protein>
    <submittedName>
        <fullName evidence="5">AMP-binding protein</fullName>
    </submittedName>
</protein>
<reference evidence="5 6" key="1">
    <citation type="submission" date="2020-05" db="EMBL/GenBank/DDBJ databases">
        <authorList>
            <person name="Mo P."/>
        </authorList>
    </citation>
    <scope>NUCLEOTIDE SEQUENCE [LARGE SCALE GENOMIC DNA]</scope>
    <source>
        <strain evidence="5 6">Gen01</strain>
    </source>
</reference>
<dbReference type="InterPro" id="IPR000873">
    <property type="entry name" value="AMP-dep_synth/lig_dom"/>
</dbReference>
<dbReference type="InterPro" id="IPR045851">
    <property type="entry name" value="AMP-bd_C_sf"/>
</dbReference>
<feature type="domain" description="AMP-dependent synthetase/ligase" evidence="3">
    <location>
        <begin position="8"/>
        <end position="374"/>
    </location>
</feature>
<evidence type="ECO:0000259" key="3">
    <source>
        <dbReference type="Pfam" id="PF00501"/>
    </source>
</evidence>
<keyword evidence="6" id="KW-1185">Reference proteome</keyword>
<evidence type="ECO:0000313" key="5">
    <source>
        <dbReference type="EMBL" id="QJY44771.1"/>
    </source>
</evidence>
<dbReference type="GO" id="GO:0016877">
    <property type="term" value="F:ligase activity, forming carbon-sulfur bonds"/>
    <property type="evidence" value="ECO:0007669"/>
    <property type="project" value="UniProtKB-ARBA"/>
</dbReference>
<dbReference type="Pfam" id="PF00501">
    <property type="entry name" value="AMP-binding"/>
    <property type="match status" value="1"/>
</dbReference>
<evidence type="ECO:0000256" key="2">
    <source>
        <dbReference type="ARBA" id="ARBA00022598"/>
    </source>
</evidence>
<evidence type="ECO:0000313" key="6">
    <source>
        <dbReference type="Proteomes" id="UP000505377"/>
    </source>
</evidence>
<evidence type="ECO:0000256" key="1">
    <source>
        <dbReference type="ARBA" id="ARBA00006432"/>
    </source>
</evidence>
<sequence>MRYIDFLDRGAELYGTRDALRAGPRRWTYRELVALTHRIARGLRREGVGPGEPVAIWTPNDPMGVACQFGAARGGHPWIPVNVRNGVAENLAVLERLGARHLFFHSAVAPDAARAVAEVAGLRTAVQIDGPAVVPGVPDLAAWLPPDGPPVDCPSGPDDVVLLPSTSGTTGRPKGVRHTNRGFEAMVANYQSLMHYDVPPVTLAAAPLTHAAGYFATTLLSQGGTLVTLPAPDPLQILEAIDRERVTTLFLPPTLVYTLLAHPRIGDFDYSSLRYMIYGGAPMSVEKLREAMDVFGPVLAQTYGLTEAPVVLAFLLPRDHAEALADPRLARRLLSCGRPGPFTEIGIMDDDARLLGPGQRGEIVCRSGTVMAGYVDDPDEEARVLAHGWFHTGDVGERDEDGFVYLVDRKKDMIISGGFNVYPAEVEQAIWRHPAVRDCAVVGLPDDKWGEAVTAFVELKDGAELDVDELRAALREELGGVKAPKAVRIVEALPRSAAGKVLKRVVREQYWEGRARAI</sequence>
<gene>
    <name evidence="5" type="ORF">HOP40_02060</name>
</gene>
<dbReference type="Pfam" id="PF13193">
    <property type="entry name" value="AMP-binding_C"/>
    <property type="match status" value="1"/>
</dbReference>
<evidence type="ECO:0000259" key="4">
    <source>
        <dbReference type="Pfam" id="PF13193"/>
    </source>
</evidence>
<name>A0A6M6JE79_9PSEU</name>
<dbReference type="InterPro" id="IPR025110">
    <property type="entry name" value="AMP-bd_C"/>
</dbReference>
<dbReference type="FunFam" id="3.30.300.30:FF:000008">
    <property type="entry name" value="2,3-dihydroxybenzoate-AMP ligase"/>
    <property type="match status" value="1"/>
</dbReference>
<dbReference type="Proteomes" id="UP000505377">
    <property type="component" value="Chromosome"/>
</dbReference>
<dbReference type="AlphaFoldDB" id="A0A6M6JE79"/>
<dbReference type="Gene3D" id="3.40.50.12780">
    <property type="entry name" value="N-terminal domain of ligase-like"/>
    <property type="match status" value="1"/>
</dbReference>
<dbReference type="RefSeq" id="WP_172154146.1">
    <property type="nucleotide sequence ID" value="NZ_CP053564.1"/>
</dbReference>
<dbReference type="Gene3D" id="3.30.300.30">
    <property type="match status" value="1"/>
</dbReference>
<accession>A0A6M6JE79</accession>
<dbReference type="InterPro" id="IPR042099">
    <property type="entry name" value="ANL_N_sf"/>
</dbReference>
<proteinExistence type="inferred from homology"/>